<dbReference type="Proteomes" id="UP001438953">
    <property type="component" value="Unassembled WGS sequence"/>
</dbReference>
<dbReference type="SUPFAM" id="SSF52172">
    <property type="entry name" value="CheY-like"/>
    <property type="match status" value="1"/>
</dbReference>
<sequence>MDDYNSFRESHQLRVVVADTDDDCRRSLVEALKKDNWYVVECLDGPSVIAALKEKHASYLLYLCIDMPEAGSATCLDNLSRLDVDLHLRFITNGPCADSIAARMMAEAREIDVRRTIYKPIVPAEFCATVAKDAQEYVEGAVTIKE</sequence>
<gene>
    <name evidence="3" type="ORF">VSX56_19880</name>
</gene>
<comment type="caution">
    <text evidence="1">Lacks conserved residue(s) required for the propagation of feature annotation.</text>
</comment>
<feature type="domain" description="Response regulatory" evidence="2">
    <location>
        <begin position="14"/>
        <end position="134"/>
    </location>
</feature>
<dbReference type="InterPro" id="IPR011006">
    <property type="entry name" value="CheY-like_superfamily"/>
</dbReference>
<name>A0ABV1SN56_9RHOB</name>
<dbReference type="InterPro" id="IPR001789">
    <property type="entry name" value="Sig_transdc_resp-reg_receiver"/>
</dbReference>
<comment type="caution">
    <text evidence="3">The sequence shown here is derived from an EMBL/GenBank/DDBJ whole genome shotgun (WGS) entry which is preliminary data.</text>
</comment>
<dbReference type="EMBL" id="JAYWLC010000044">
    <property type="protein sequence ID" value="MER5174016.1"/>
    <property type="molecule type" value="Genomic_DNA"/>
</dbReference>
<evidence type="ECO:0000256" key="1">
    <source>
        <dbReference type="PROSITE-ProRule" id="PRU00169"/>
    </source>
</evidence>
<reference evidence="3 4" key="1">
    <citation type="submission" date="2024-06" db="EMBL/GenBank/DDBJ databases">
        <title>Thioclava kandeliae sp. nov. from a rhizosphere soil sample of Kandelia candel in a mangrove.</title>
        <authorList>
            <person name="Mu T."/>
        </authorList>
    </citation>
    <scope>NUCLEOTIDE SEQUENCE [LARGE SCALE GENOMIC DNA]</scope>
    <source>
        <strain evidence="3 4">CPCC 100088</strain>
    </source>
</reference>
<organism evidence="3 4">
    <name type="scientific">Thioclava kandeliae</name>
    <dbReference type="NCBI Taxonomy" id="3070818"/>
    <lineage>
        <taxon>Bacteria</taxon>
        <taxon>Pseudomonadati</taxon>
        <taxon>Pseudomonadota</taxon>
        <taxon>Alphaproteobacteria</taxon>
        <taxon>Rhodobacterales</taxon>
        <taxon>Paracoccaceae</taxon>
        <taxon>Thioclava</taxon>
    </lineage>
</organism>
<dbReference type="RefSeq" id="WP_350939297.1">
    <property type="nucleotide sequence ID" value="NZ_JAYWLC010000044.1"/>
</dbReference>
<dbReference type="Gene3D" id="3.40.50.2300">
    <property type="match status" value="1"/>
</dbReference>
<evidence type="ECO:0000259" key="2">
    <source>
        <dbReference type="PROSITE" id="PS50110"/>
    </source>
</evidence>
<keyword evidence="4" id="KW-1185">Reference proteome</keyword>
<evidence type="ECO:0000313" key="4">
    <source>
        <dbReference type="Proteomes" id="UP001438953"/>
    </source>
</evidence>
<dbReference type="PROSITE" id="PS50110">
    <property type="entry name" value="RESPONSE_REGULATORY"/>
    <property type="match status" value="1"/>
</dbReference>
<accession>A0ABV1SN56</accession>
<evidence type="ECO:0000313" key="3">
    <source>
        <dbReference type="EMBL" id="MER5174016.1"/>
    </source>
</evidence>
<protein>
    <recommendedName>
        <fullName evidence="2">Response regulatory domain-containing protein</fullName>
    </recommendedName>
</protein>
<proteinExistence type="predicted"/>